<dbReference type="FunFam" id="3.20.20.70:FF:000071">
    <property type="entry name" value="Hydroxymethylglutaryl-CoA lyase"/>
    <property type="match status" value="1"/>
</dbReference>
<protein>
    <submittedName>
        <fullName evidence="5">Hydroxymethylglutaryl-CoA lyase</fullName>
    </submittedName>
</protein>
<dbReference type="Gene3D" id="3.20.20.70">
    <property type="entry name" value="Aldolase class I"/>
    <property type="match status" value="1"/>
</dbReference>
<dbReference type="GO" id="GO:0006552">
    <property type="term" value="P:L-leucine catabolic process"/>
    <property type="evidence" value="ECO:0007669"/>
    <property type="project" value="TreeGrafter"/>
</dbReference>
<dbReference type="InterPro" id="IPR000891">
    <property type="entry name" value="PYR_CT"/>
</dbReference>
<dbReference type="PANTHER" id="PTHR42738:SF7">
    <property type="entry name" value="HYDROXYMETHYLGLUTARYL-COA LYASE"/>
    <property type="match status" value="1"/>
</dbReference>
<dbReference type="GO" id="GO:0046872">
    <property type="term" value="F:metal ion binding"/>
    <property type="evidence" value="ECO:0007669"/>
    <property type="project" value="UniProtKB-KW"/>
</dbReference>
<reference evidence="6" key="1">
    <citation type="submission" date="2017-01" db="EMBL/GenBank/DDBJ databases">
        <authorList>
            <person name="Varghese N."/>
            <person name="Submissions S."/>
        </authorList>
    </citation>
    <scope>NUCLEOTIDE SEQUENCE [LARGE SCALE GENOMIC DNA]</scope>
    <source>
        <strain evidence="6">DSM 16176</strain>
    </source>
</reference>
<evidence type="ECO:0000313" key="5">
    <source>
        <dbReference type="EMBL" id="SIS67704.1"/>
    </source>
</evidence>
<evidence type="ECO:0000256" key="3">
    <source>
        <dbReference type="ARBA" id="ARBA00023239"/>
    </source>
</evidence>
<comment type="similarity">
    <text evidence="1">Belongs to the HMG-CoA lyase family.</text>
</comment>
<feature type="domain" description="Pyruvate carboxyltransferase" evidence="4">
    <location>
        <begin position="5"/>
        <end position="272"/>
    </location>
</feature>
<dbReference type="InterPro" id="IPR013785">
    <property type="entry name" value="Aldolase_TIM"/>
</dbReference>
<dbReference type="AlphaFoldDB" id="A0A1N7L1L1"/>
<dbReference type="EMBL" id="FTOO01000002">
    <property type="protein sequence ID" value="SIS67704.1"/>
    <property type="molecule type" value="Genomic_DNA"/>
</dbReference>
<evidence type="ECO:0000256" key="2">
    <source>
        <dbReference type="ARBA" id="ARBA00022723"/>
    </source>
</evidence>
<dbReference type="NCBIfam" id="NF004283">
    <property type="entry name" value="PRK05692.1"/>
    <property type="match status" value="1"/>
</dbReference>
<evidence type="ECO:0000256" key="1">
    <source>
        <dbReference type="ARBA" id="ARBA00009405"/>
    </source>
</evidence>
<accession>A0A1N7L1L1</accession>
<dbReference type="OrthoDB" id="9784013at2"/>
<organism evidence="5 6">
    <name type="scientific">Alicyclobacillus vulcanalis</name>
    <dbReference type="NCBI Taxonomy" id="252246"/>
    <lineage>
        <taxon>Bacteria</taxon>
        <taxon>Bacillati</taxon>
        <taxon>Bacillota</taxon>
        <taxon>Bacilli</taxon>
        <taxon>Bacillales</taxon>
        <taxon>Alicyclobacillaceae</taxon>
        <taxon>Alicyclobacillus</taxon>
    </lineage>
</organism>
<name>A0A1N7L1L1_9BACL</name>
<dbReference type="InterPro" id="IPR043594">
    <property type="entry name" value="HMGL"/>
</dbReference>
<keyword evidence="3 5" id="KW-0456">Lyase</keyword>
<evidence type="ECO:0000313" key="6">
    <source>
        <dbReference type="Proteomes" id="UP000186156"/>
    </source>
</evidence>
<sequence>MEERVWLRDVGPRDGLQNERVAVATELKVELVERLMDAGVVSIEVSSFVHPRWIPQLADADEVFARIRRRPGVELSALVPNERGLDRAIAAKVDAVHVFMSASESHNRKNINKSIAETYPVLRPVVQGAKAEGLVVRGYVSTVFGCPYEGDVPVSQVLSVVERLFELGIDEVALGDTIGVAVPSQVASVVREVERIVPLDRVSLHFHDTRGMAIANIYAGWLAGVRRFDGSIGGLGGCPYAPGASGNVAFEDVLYLFEKMGVETGVDPVRYMDVVAWLEGVIGKPLASHARQVARGACEAT</sequence>
<dbReference type="GO" id="GO:0046951">
    <property type="term" value="P:ketone body biosynthetic process"/>
    <property type="evidence" value="ECO:0007669"/>
    <property type="project" value="TreeGrafter"/>
</dbReference>
<dbReference type="Pfam" id="PF00682">
    <property type="entry name" value="HMGL-like"/>
    <property type="match status" value="1"/>
</dbReference>
<evidence type="ECO:0000259" key="4">
    <source>
        <dbReference type="PROSITE" id="PS50991"/>
    </source>
</evidence>
<dbReference type="Proteomes" id="UP000186156">
    <property type="component" value="Unassembled WGS sequence"/>
</dbReference>
<keyword evidence="2" id="KW-0479">Metal-binding</keyword>
<dbReference type="PROSITE" id="PS50991">
    <property type="entry name" value="PYR_CT"/>
    <property type="match status" value="1"/>
</dbReference>
<dbReference type="CDD" id="cd07938">
    <property type="entry name" value="DRE_TIM_HMGL"/>
    <property type="match status" value="1"/>
</dbReference>
<keyword evidence="6" id="KW-1185">Reference proteome</keyword>
<dbReference type="GO" id="GO:0004419">
    <property type="term" value="F:hydroxymethylglutaryl-CoA lyase activity"/>
    <property type="evidence" value="ECO:0007669"/>
    <property type="project" value="TreeGrafter"/>
</dbReference>
<dbReference type="STRING" id="252246.SAMN05421799_102346"/>
<dbReference type="SUPFAM" id="SSF51569">
    <property type="entry name" value="Aldolase"/>
    <property type="match status" value="1"/>
</dbReference>
<gene>
    <name evidence="5" type="ORF">SAMN05421799_102346</name>
</gene>
<proteinExistence type="inferred from homology"/>
<dbReference type="PANTHER" id="PTHR42738">
    <property type="entry name" value="HYDROXYMETHYLGLUTARYL-COA LYASE"/>
    <property type="match status" value="1"/>
</dbReference>
<dbReference type="RefSeq" id="WP_076345304.1">
    <property type="nucleotide sequence ID" value="NZ_FTOO01000002.1"/>
</dbReference>